<name>A0A1G4WSZ1_9MYCO</name>
<sequence length="445" mass="48397">MTSPAVALLDRLARSSAIHRSYLEAQSRSHAAFLDMCSDLAADAAWARVAPRCDPELAQDESVIDPSVDTWLRDHCPSWTIPAMPMMSIVDRLAQAAAKYAGTDVVALIEVQLLRWLPVNAAVHTRTQVTPSRHGMDVELWAWRTATTATLSRFELVAKAAVWLKPETRPAPLPYAPLTEAVVQPDPYASGMLFHGPSFQYLTSWSLSEQGASGVLEAGRGGVPRGSLHQGLLDGALHVIPAQKMWTWAPEIGRAVVAIPHRLDWLHVYEPLPDCGPVRVEARFNGFDGGELPLPVVDVQLLYAGSVAVAFRLVLGLLRLGPLAGVTPANRRAFLGDRKYVPGVGLTRQVEQQTILEPRSVRDIDWPPGAVADIYALRADLADRIAVIAAKEHLAHALAVHPAAVEVADDLRTAWVHDRPTDVHPISVTSQNGHVHVSSTDRIST</sequence>
<organism evidence="2 3">
    <name type="scientific">Mycolicibacterium fluoranthenivorans</name>
    <dbReference type="NCBI Taxonomy" id="258505"/>
    <lineage>
        <taxon>Bacteria</taxon>
        <taxon>Bacillati</taxon>
        <taxon>Actinomycetota</taxon>
        <taxon>Actinomycetes</taxon>
        <taxon>Mycobacteriales</taxon>
        <taxon>Mycobacteriaceae</taxon>
        <taxon>Mycolicibacterium</taxon>
    </lineage>
</organism>
<dbReference type="AlphaFoldDB" id="A0A1G4WSZ1"/>
<proteinExistence type="predicted"/>
<gene>
    <name evidence="2" type="ORF">SAMN02799620_04515</name>
</gene>
<dbReference type="Proteomes" id="UP000199707">
    <property type="component" value="Unassembled WGS sequence"/>
</dbReference>
<feature type="region of interest" description="Disordered" evidence="1">
    <location>
        <begin position="425"/>
        <end position="445"/>
    </location>
</feature>
<protein>
    <submittedName>
        <fullName evidence="2">Uncharacterized protein</fullName>
    </submittedName>
</protein>
<evidence type="ECO:0000313" key="2">
    <source>
        <dbReference type="EMBL" id="SCX28075.1"/>
    </source>
</evidence>
<reference evidence="3" key="1">
    <citation type="submission" date="2016-10" db="EMBL/GenBank/DDBJ databases">
        <authorList>
            <person name="Varghese N."/>
            <person name="Submissions S."/>
        </authorList>
    </citation>
    <scope>NUCLEOTIDE SEQUENCE [LARGE SCALE GENOMIC DNA]</scope>
    <source>
        <strain evidence="3">UNC267MFSha1.1M11</strain>
    </source>
</reference>
<evidence type="ECO:0000256" key="1">
    <source>
        <dbReference type="SAM" id="MobiDB-lite"/>
    </source>
</evidence>
<dbReference type="Gene3D" id="3.10.129.110">
    <property type="entry name" value="Polyketide synthase dehydratase"/>
    <property type="match status" value="1"/>
</dbReference>
<dbReference type="STRING" id="1502745.SAMN02799620_04515"/>
<dbReference type="EMBL" id="FMUB01000009">
    <property type="protein sequence ID" value="SCX28075.1"/>
    <property type="molecule type" value="Genomic_DNA"/>
</dbReference>
<dbReference type="InterPro" id="IPR042104">
    <property type="entry name" value="PKS_dehydratase_sf"/>
</dbReference>
<accession>A0A1G4WSZ1</accession>
<dbReference type="RefSeq" id="WP_139170113.1">
    <property type="nucleotide sequence ID" value="NZ_FMUB01000009.1"/>
</dbReference>
<evidence type="ECO:0000313" key="3">
    <source>
        <dbReference type="Proteomes" id="UP000199707"/>
    </source>
</evidence>
<feature type="compositionally biased region" description="Polar residues" evidence="1">
    <location>
        <begin position="427"/>
        <end position="445"/>
    </location>
</feature>